<evidence type="ECO:0000313" key="9">
    <source>
        <dbReference type="Proteomes" id="UP000324907"/>
    </source>
</evidence>
<dbReference type="InterPro" id="IPR001932">
    <property type="entry name" value="PPM-type_phosphatase-like_dom"/>
</dbReference>
<evidence type="ECO:0000313" key="10">
    <source>
        <dbReference type="Proteomes" id="UP000325113"/>
    </source>
</evidence>
<dbReference type="PANTHER" id="PTHR47992">
    <property type="entry name" value="PROTEIN PHOSPHATASE"/>
    <property type="match status" value="1"/>
</dbReference>
<dbReference type="AlphaFoldDB" id="A0A5A8BYH2"/>
<sequence length="288" mass="30004">MVMVEHAATSSLLVAVFDGHGVQGHDVSGFVARTFVTLLLRDPRFAAAGGDLCAALSDSLLAAEAAMLREPSIDASLSGSTAAAAIVRGRRLWAIGVGDSRIVLGARRRGAGAPSVQAHPVSHDHKPDLPAEKKRILAAGGRVMATRNRMAPHIVGPARVWLRDVPAPGLAMSRSLGDLVAKAAGVISTPDRYTAELGGAARVLLLASDGLWDFVPNQEAVDGAVQAAADSRRLAELEAAHTEAKGRGRDAAAEAQDAARSLMRVARARWLQRTGGSDDITIVCVLMA</sequence>
<dbReference type="GO" id="GO:0004722">
    <property type="term" value="F:protein serine/threonine phosphatase activity"/>
    <property type="evidence" value="ECO:0007669"/>
    <property type="project" value="InterPro"/>
</dbReference>
<protein>
    <recommendedName>
        <fullName evidence="6">PPM-type phosphatase domain-containing protein</fullName>
    </recommendedName>
</protein>
<evidence type="ECO:0000256" key="5">
    <source>
        <dbReference type="RuleBase" id="RU003465"/>
    </source>
</evidence>
<dbReference type="InterPro" id="IPR036457">
    <property type="entry name" value="PPM-type-like_dom_sf"/>
</dbReference>
<dbReference type="GO" id="GO:0016020">
    <property type="term" value="C:membrane"/>
    <property type="evidence" value="ECO:0007669"/>
    <property type="project" value="UniProtKB-SubCell"/>
</dbReference>
<dbReference type="EMBL" id="VLTM01000222">
    <property type="protein sequence ID" value="KAA0145842.1"/>
    <property type="molecule type" value="Genomic_DNA"/>
</dbReference>
<feature type="domain" description="PPM-type phosphatase" evidence="6">
    <location>
        <begin position="1"/>
        <end position="287"/>
    </location>
</feature>
<evidence type="ECO:0000313" key="7">
    <source>
        <dbReference type="EMBL" id="KAA0145739.1"/>
    </source>
</evidence>
<evidence type="ECO:0000256" key="2">
    <source>
        <dbReference type="ARBA" id="ARBA00022723"/>
    </source>
</evidence>
<evidence type="ECO:0000256" key="4">
    <source>
        <dbReference type="ARBA" id="ARBA00022912"/>
    </source>
</evidence>
<dbReference type="Proteomes" id="UP000324907">
    <property type="component" value="Unassembled WGS sequence"/>
</dbReference>
<reference evidence="9 10" key="1">
    <citation type="submission" date="2019-07" db="EMBL/GenBank/DDBJ databases">
        <title>Genomes of Cafeteria roenbergensis.</title>
        <authorList>
            <person name="Fischer M.G."/>
            <person name="Hackl T."/>
            <person name="Roman M."/>
        </authorList>
    </citation>
    <scope>NUCLEOTIDE SEQUENCE [LARGE SCALE GENOMIC DNA]</scope>
    <source>
        <strain evidence="8 10">Cflag</strain>
        <strain evidence="7 9">RCC970-E3</strain>
    </source>
</reference>
<dbReference type="InterPro" id="IPR000222">
    <property type="entry name" value="PP2C_BS"/>
</dbReference>
<gene>
    <name evidence="7" type="ORF">FNF28_07812</name>
    <name evidence="8" type="ORF">FNF31_07944</name>
</gene>
<dbReference type="Pfam" id="PF00481">
    <property type="entry name" value="PP2C"/>
    <property type="match status" value="1"/>
</dbReference>
<evidence type="ECO:0000259" key="6">
    <source>
        <dbReference type="PROSITE" id="PS51746"/>
    </source>
</evidence>
<evidence type="ECO:0000313" key="8">
    <source>
        <dbReference type="EMBL" id="KAA0145842.1"/>
    </source>
</evidence>
<dbReference type="SUPFAM" id="SSF81606">
    <property type="entry name" value="PP2C-like"/>
    <property type="match status" value="1"/>
</dbReference>
<dbReference type="EMBL" id="VLTL01000357">
    <property type="protein sequence ID" value="KAA0145739.1"/>
    <property type="molecule type" value="Genomic_DNA"/>
</dbReference>
<dbReference type="CDD" id="cd00143">
    <property type="entry name" value="PP2Cc"/>
    <property type="match status" value="1"/>
</dbReference>
<keyword evidence="3 5" id="KW-0378">Hydrolase</keyword>
<proteinExistence type="inferred from homology"/>
<evidence type="ECO:0000256" key="1">
    <source>
        <dbReference type="ARBA" id="ARBA00004170"/>
    </source>
</evidence>
<dbReference type="Gene3D" id="3.60.40.10">
    <property type="entry name" value="PPM-type phosphatase domain"/>
    <property type="match status" value="1"/>
</dbReference>
<dbReference type="InterPro" id="IPR015655">
    <property type="entry name" value="PP2C"/>
</dbReference>
<name>A0A5A8BYH2_CAFRO</name>
<comment type="caution">
    <text evidence="8">The sequence shown here is derived from an EMBL/GenBank/DDBJ whole genome shotgun (WGS) entry which is preliminary data.</text>
</comment>
<evidence type="ECO:0000256" key="3">
    <source>
        <dbReference type="ARBA" id="ARBA00022801"/>
    </source>
</evidence>
<dbReference type="Proteomes" id="UP000325113">
    <property type="component" value="Unassembled WGS sequence"/>
</dbReference>
<organism evidence="8 10">
    <name type="scientific">Cafeteria roenbergensis</name>
    <name type="common">Marine flagellate</name>
    <dbReference type="NCBI Taxonomy" id="33653"/>
    <lineage>
        <taxon>Eukaryota</taxon>
        <taxon>Sar</taxon>
        <taxon>Stramenopiles</taxon>
        <taxon>Bigyra</taxon>
        <taxon>Opalozoa</taxon>
        <taxon>Bicosoecida</taxon>
        <taxon>Cafeteriaceae</taxon>
        <taxon>Cafeteria</taxon>
    </lineage>
</organism>
<dbReference type="PROSITE" id="PS51746">
    <property type="entry name" value="PPM_2"/>
    <property type="match status" value="1"/>
</dbReference>
<dbReference type="SMART" id="SM00332">
    <property type="entry name" value="PP2Cc"/>
    <property type="match status" value="1"/>
</dbReference>
<dbReference type="PROSITE" id="PS01032">
    <property type="entry name" value="PPM_1"/>
    <property type="match status" value="1"/>
</dbReference>
<accession>A0A5A8BYH2</accession>
<dbReference type="GO" id="GO:0046872">
    <property type="term" value="F:metal ion binding"/>
    <property type="evidence" value="ECO:0007669"/>
    <property type="project" value="UniProtKB-KW"/>
</dbReference>
<keyword evidence="4 5" id="KW-0904">Protein phosphatase</keyword>
<keyword evidence="2" id="KW-0479">Metal-binding</keyword>
<comment type="similarity">
    <text evidence="5">Belongs to the PP2C family.</text>
</comment>
<comment type="subcellular location">
    <subcellularLocation>
        <location evidence="1">Membrane</location>
        <topology evidence="1">Peripheral membrane protein</topology>
    </subcellularLocation>
</comment>